<reference evidence="1" key="1">
    <citation type="submission" date="2014-09" db="EMBL/GenBank/DDBJ databases">
        <authorList>
            <person name="Magalhaes I.L.F."/>
            <person name="Oliveira U."/>
            <person name="Santos F.R."/>
            <person name="Vidigal T.H.D.A."/>
            <person name="Brescovit A.D."/>
            <person name="Santos A.J."/>
        </authorList>
    </citation>
    <scope>NUCLEOTIDE SEQUENCE</scope>
    <source>
        <tissue evidence="1">Shoot tissue taken approximately 20 cm above the soil surface</tissue>
    </source>
</reference>
<sequence length="23" mass="2708">MIHMVLLFNCAIRNIHRVNINSV</sequence>
<proteinExistence type="predicted"/>
<organism evidence="1">
    <name type="scientific">Arundo donax</name>
    <name type="common">Giant reed</name>
    <name type="synonym">Donax arundinaceus</name>
    <dbReference type="NCBI Taxonomy" id="35708"/>
    <lineage>
        <taxon>Eukaryota</taxon>
        <taxon>Viridiplantae</taxon>
        <taxon>Streptophyta</taxon>
        <taxon>Embryophyta</taxon>
        <taxon>Tracheophyta</taxon>
        <taxon>Spermatophyta</taxon>
        <taxon>Magnoliopsida</taxon>
        <taxon>Liliopsida</taxon>
        <taxon>Poales</taxon>
        <taxon>Poaceae</taxon>
        <taxon>PACMAD clade</taxon>
        <taxon>Arundinoideae</taxon>
        <taxon>Arundineae</taxon>
        <taxon>Arundo</taxon>
    </lineage>
</organism>
<protein>
    <submittedName>
        <fullName evidence="1">Uncharacterized protein</fullName>
    </submittedName>
</protein>
<name>A0A0A8ZCU3_ARUDO</name>
<reference evidence="1" key="2">
    <citation type="journal article" date="2015" name="Data Brief">
        <title>Shoot transcriptome of the giant reed, Arundo donax.</title>
        <authorList>
            <person name="Barrero R.A."/>
            <person name="Guerrero F.D."/>
            <person name="Moolhuijzen P."/>
            <person name="Goolsby J.A."/>
            <person name="Tidwell J."/>
            <person name="Bellgard S.E."/>
            <person name="Bellgard M.I."/>
        </authorList>
    </citation>
    <scope>NUCLEOTIDE SEQUENCE</scope>
    <source>
        <tissue evidence="1">Shoot tissue taken approximately 20 cm above the soil surface</tissue>
    </source>
</reference>
<dbReference type="EMBL" id="GBRH01263335">
    <property type="protein sequence ID" value="JAD34560.1"/>
    <property type="molecule type" value="Transcribed_RNA"/>
</dbReference>
<evidence type="ECO:0000313" key="1">
    <source>
        <dbReference type="EMBL" id="JAD34560.1"/>
    </source>
</evidence>
<dbReference type="AlphaFoldDB" id="A0A0A8ZCU3"/>
<accession>A0A0A8ZCU3</accession>